<evidence type="ECO:0000313" key="3">
    <source>
        <dbReference type="Proteomes" id="UP001146430"/>
    </source>
</evidence>
<dbReference type="RefSeq" id="WP_070433084.1">
    <property type="nucleotide sequence ID" value="NZ_JAKMUU010000010.1"/>
</dbReference>
<accession>A0A9X3MBT1</accession>
<sequence length="208" mass="23028">MTSQDTAAAQPKPLKRVALNGLGNDLADTRLAPEGEMDPLIWLVAAHGGAGATYLAHALAPFGDAGQLWPVHDKYPWCVIVARTTRAGLEAAHDLALQDQSNKTGGCRVLGIILVADAPGKLPRSLEQRITVLEKTVPTIWRVDYFDDWRESTVDELPQWSPLDDEPEDEEPTKFWQKKKESPDLVHKSVRSIGQDLVERAREANKHL</sequence>
<gene>
    <name evidence="2" type="ORF">L8V01_10975</name>
</gene>
<dbReference type="GeneID" id="81704889"/>
<dbReference type="Proteomes" id="UP001146430">
    <property type="component" value="Unassembled WGS sequence"/>
</dbReference>
<protein>
    <submittedName>
        <fullName evidence="2">Uncharacterized protein</fullName>
    </submittedName>
</protein>
<comment type="caution">
    <text evidence="2">The sequence shown here is derived from an EMBL/GenBank/DDBJ whole genome shotgun (WGS) entry which is preliminary data.</text>
</comment>
<feature type="region of interest" description="Disordered" evidence="1">
    <location>
        <begin position="157"/>
        <end position="183"/>
    </location>
</feature>
<dbReference type="AlphaFoldDB" id="A0A9X3MBT1"/>
<dbReference type="EMBL" id="JAKMUU010000010">
    <property type="protein sequence ID" value="MCZ9307991.1"/>
    <property type="molecule type" value="Genomic_DNA"/>
</dbReference>
<organism evidence="2 3">
    <name type="scientific">Corynebacterium curieae</name>
    <dbReference type="NCBI Taxonomy" id="2913500"/>
    <lineage>
        <taxon>Bacteria</taxon>
        <taxon>Bacillati</taxon>
        <taxon>Actinomycetota</taxon>
        <taxon>Actinomycetes</taxon>
        <taxon>Mycobacteriales</taxon>
        <taxon>Corynebacteriaceae</taxon>
        <taxon>Corynebacterium</taxon>
    </lineage>
</organism>
<dbReference type="Pfam" id="PF20373">
    <property type="entry name" value="DUF6668"/>
    <property type="match status" value="1"/>
</dbReference>
<evidence type="ECO:0000256" key="1">
    <source>
        <dbReference type="SAM" id="MobiDB-lite"/>
    </source>
</evidence>
<evidence type="ECO:0000313" key="2">
    <source>
        <dbReference type="EMBL" id="MCZ9307991.1"/>
    </source>
</evidence>
<name>A0A9X3MBT1_9CORY</name>
<dbReference type="InterPro" id="IPR046609">
    <property type="entry name" value="DUF6668"/>
</dbReference>
<proteinExistence type="predicted"/>
<reference evidence="2" key="1">
    <citation type="submission" date="2022-02" db="EMBL/GenBank/DDBJ databases">
        <title>Corynebacterium sp. from urogenital microbiome.</title>
        <authorList>
            <person name="Cappelli E.A."/>
            <person name="Ribeiro T.G."/>
            <person name="Peixe L."/>
        </authorList>
    </citation>
    <scope>NUCLEOTIDE SEQUENCE</scope>
    <source>
        <strain evidence="2">C8Ua_181</strain>
    </source>
</reference>